<organism evidence="1 2">
    <name type="scientific">Hypsizygus marmoreus</name>
    <name type="common">White beech mushroom</name>
    <name type="synonym">Agaricus marmoreus</name>
    <dbReference type="NCBI Taxonomy" id="39966"/>
    <lineage>
        <taxon>Eukaryota</taxon>
        <taxon>Fungi</taxon>
        <taxon>Dikarya</taxon>
        <taxon>Basidiomycota</taxon>
        <taxon>Agaricomycotina</taxon>
        <taxon>Agaricomycetes</taxon>
        <taxon>Agaricomycetidae</taxon>
        <taxon>Agaricales</taxon>
        <taxon>Tricholomatineae</taxon>
        <taxon>Lyophyllaceae</taxon>
        <taxon>Hypsizygus</taxon>
    </lineage>
</organism>
<comment type="caution">
    <text evidence="1">The sequence shown here is derived from an EMBL/GenBank/DDBJ whole genome shotgun (WGS) entry which is preliminary data.</text>
</comment>
<dbReference type="EMBL" id="LUEZ02000106">
    <property type="protein sequence ID" value="RDB18180.1"/>
    <property type="molecule type" value="Genomic_DNA"/>
</dbReference>
<proteinExistence type="predicted"/>
<reference evidence="1" key="1">
    <citation type="submission" date="2018-04" db="EMBL/GenBank/DDBJ databases">
        <title>Whole genome sequencing of Hypsizygus marmoreus.</title>
        <authorList>
            <person name="Choi I.-G."/>
            <person name="Min B."/>
            <person name="Kim J.-G."/>
            <person name="Kim S."/>
            <person name="Oh Y.-L."/>
            <person name="Kong W.-S."/>
            <person name="Park H."/>
            <person name="Jeong J."/>
            <person name="Song E.-S."/>
        </authorList>
    </citation>
    <scope>NUCLEOTIDE SEQUENCE [LARGE SCALE GENOMIC DNA]</scope>
    <source>
        <strain evidence="1">51987-8</strain>
    </source>
</reference>
<name>A0A369JAD9_HYPMA</name>
<dbReference type="AlphaFoldDB" id="A0A369JAD9"/>
<sequence>MRAEVRTLMPQACWDARHLRFLCSPTTATLPHPLCIQELPASVHNSLTLSPLTIDIFAPPKCTTPHRVTTTIGVPVPVPVLSLQFSHAKPARRLETATILAPGNRHSFILGGQCRRHNLSFVSGGAFWGDGHHVSLPLISLIENELILNISRMQGRISSTEHCGHLEVSSKADGEQGRAGILRLLFIIVSWKDQSSSR</sequence>
<keyword evidence="2" id="KW-1185">Reference proteome</keyword>
<evidence type="ECO:0000313" key="1">
    <source>
        <dbReference type="EMBL" id="RDB18180.1"/>
    </source>
</evidence>
<gene>
    <name evidence="1" type="ORF">Hypma_000541</name>
</gene>
<accession>A0A369JAD9</accession>
<dbReference type="InParanoid" id="A0A369JAD9"/>
<protein>
    <submittedName>
        <fullName evidence="1">Uncharacterized protein</fullName>
    </submittedName>
</protein>
<evidence type="ECO:0000313" key="2">
    <source>
        <dbReference type="Proteomes" id="UP000076154"/>
    </source>
</evidence>
<dbReference type="Proteomes" id="UP000076154">
    <property type="component" value="Unassembled WGS sequence"/>
</dbReference>